<organism evidence="9 10">
    <name type="scientific">Halopseudomonas salina</name>
    <dbReference type="NCBI Taxonomy" id="1323744"/>
    <lineage>
        <taxon>Bacteria</taxon>
        <taxon>Pseudomonadati</taxon>
        <taxon>Pseudomonadota</taxon>
        <taxon>Gammaproteobacteria</taxon>
        <taxon>Pseudomonadales</taxon>
        <taxon>Pseudomonadaceae</taxon>
        <taxon>Halopseudomonas</taxon>
    </lineage>
</organism>
<dbReference type="NCBIfam" id="NF004310">
    <property type="entry name" value="PRK05707.1"/>
    <property type="match status" value="1"/>
</dbReference>
<dbReference type="PANTHER" id="PTHR11669">
    <property type="entry name" value="REPLICATION FACTOR C / DNA POLYMERASE III GAMMA-TAU SUBUNIT"/>
    <property type="match status" value="1"/>
</dbReference>
<proteinExistence type="predicted"/>
<dbReference type="Gene3D" id="1.20.272.10">
    <property type="match status" value="1"/>
</dbReference>
<dbReference type="PANTHER" id="PTHR11669:SF8">
    <property type="entry name" value="DNA POLYMERASE III SUBUNIT DELTA"/>
    <property type="match status" value="1"/>
</dbReference>
<evidence type="ECO:0000256" key="3">
    <source>
        <dbReference type="ARBA" id="ARBA00022679"/>
    </source>
</evidence>
<dbReference type="Pfam" id="PF09115">
    <property type="entry name" value="DNApol3-delta_C"/>
    <property type="match status" value="1"/>
</dbReference>
<keyword evidence="5" id="KW-0235">DNA replication</keyword>
<evidence type="ECO:0000256" key="7">
    <source>
        <dbReference type="ARBA" id="ARBA00049244"/>
    </source>
</evidence>
<evidence type="ECO:0000313" key="10">
    <source>
        <dbReference type="Proteomes" id="UP000638188"/>
    </source>
</evidence>
<evidence type="ECO:0000259" key="8">
    <source>
        <dbReference type="Pfam" id="PF09115"/>
    </source>
</evidence>
<evidence type="ECO:0000256" key="6">
    <source>
        <dbReference type="ARBA" id="ARBA00022932"/>
    </source>
</evidence>
<dbReference type="RefSeq" id="WP_150276792.1">
    <property type="nucleotide sequence ID" value="NZ_BMFF01000004.1"/>
</dbReference>
<dbReference type="InterPro" id="IPR027417">
    <property type="entry name" value="P-loop_NTPase"/>
</dbReference>
<dbReference type="EMBL" id="BMFF01000004">
    <property type="protein sequence ID" value="GGD03946.1"/>
    <property type="molecule type" value="Genomic_DNA"/>
</dbReference>
<evidence type="ECO:0000256" key="2">
    <source>
        <dbReference type="ARBA" id="ARBA00014363"/>
    </source>
</evidence>
<gene>
    <name evidence="9" type="primary">holB</name>
    <name evidence="9" type="ORF">GCM10007418_23800</name>
</gene>
<evidence type="ECO:0000313" key="9">
    <source>
        <dbReference type="EMBL" id="GGD03946.1"/>
    </source>
</evidence>
<sequence>MPEIAFPWQQEVWSQLTEQQEHAHAYLFSGLPGVGKRRFAHAFAAFLLCEKPAQGMACGRCRSCLLREAGTHPDLLLITPEEEGKAIRVDAIRQLVDFMGQTAQQGGSKVIVLHPAEAMNQNAANALLKSLEEPTAATYLLLVTDQPGRLLPTVRSRCRAQRLPTPARESALAWLAESVPELGAEQRLVLLQMAAGAPLRAAALHEMDAVQLRMGVVDNIKALLKDKQSPSQVAESWAKIPLELLIDWFCSWTLDLLKLHTGAITHAENGDMDVVLGYMAKHVQAQELMQWQDWLLAHRSMTLGKANLNRGLFLETLLLEWKQLLKKR</sequence>
<name>A0ABQ1PUY9_9GAMM</name>
<comment type="catalytic activity">
    <reaction evidence="7">
        <text>DNA(n) + a 2'-deoxyribonucleoside 5'-triphosphate = DNA(n+1) + diphosphate</text>
        <dbReference type="Rhea" id="RHEA:22508"/>
        <dbReference type="Rhea" id="RHEA-COMP:17339"/>
        <dbReference type="Rhea" id="RHEA-COMP:17340"/>
        <dbReference type="ChEBI" id="CHEBI:33019"/>
        <dbReference type="ChEBI" id="CHEBI:61560"/>
        <dbReference type="ChEBI" id="CHEBI:173112"/>
        <dbReference type="EC" id="2.7.7.7"/>
    </reaction>
</comment>
<evidence type="ECO:0000256" key="1">
    <source>
        <dbReference type="ARBA" id="ARBA00012417"/>
    </source>
</evidence>
<comment type="caution">
    <text evidence="9">The sequence shown here is derived from an EMBL/GenBank/DDBJ whole genome shotgun (WGS) entry which is preliminary data.</text>
</comment>
<dbReference type="EC" id="2.7.7.7" evidence="1"/>
<reference evidence="10" key="1">
    <citation type="journal article" date="2019" name="Int. J. Syst. Evol. Microbiol.">
        <title>The Global Catalogue of Microorganisms (GCM) 10K type strain sequencing project: providing services to taxonomists for standard genome sequencing and annotation.</title>
        <authorList>
            <consortium name="The Broad Institute Genomics Platform"/>
            <consortium name="The Broad Institute Genome Sequencing Center for Infectious Disease"/>
            <person name="Wu L."/>
            <person name="Ma J."/>
        </authorList>
    </citation>
    <scope>NUCLEOTIDE SEQUENCE [LARGE SCALE GENOMIC DNA]</scope>
    <source>
        <strain evidence="10">CGMCC 1.12482</strain>
    </source>
</reference>
<keyword evidence="10" id="KW-1185">Reference proteome</keyword>
<dbReference type="Gene3D" id="3.40.50.300">
    <property type="entry name" value="P-loop containing nucleotide triphosphate hydrolases"/>
    <property type="match status" value="1"/>
</dbReference>
<dbReference type="SUPFAM" id="SSF52540">
    <property type="entry name" value="P-loop containing nucleoside triphosphate hydrolases"/>
    <property type="match status" value="1"/>
</dbReference>
<dbReference type="InterPro" id="IPR050238">
    <property type="entry name" value="DNA_Rep/Repair_Clamp_Loader"/>
</dbReference>
<dbReference type="NCBIfam" id="TIGR00678">
    <property type="entry name" value="holB"/>
    <property type="match status" value="1"/>
</dbReference>
<dbReference type="Proteomes" id="UP000638188">
    <property type="component" value="Unassembled WGS sequence"/>
</dbReference>
<keyword evidence="4" id="KW-0548">Nucleotidyltransferase</keyword>
<evidence type="ECO:0000256" key="4">
    <source>
        <dbReference type="ARBA" id="ARBA00022695"/>
    </source>
</evidence>
<feature type="domain" description="DNA polymerase III delta subunit C-terminal" evidence="8">
    <location>
        <begin position="209"/>
        <end position="322"/>
    </location>
</feature>
<keyword evidence="3" id="KW-0808">Transferase</keyword>
<evidence type="ECO:0000256" key="5">
    <source>
        <dbReference type="ARBA" id="ARBA00022705"/>
    </source>
</evidence>
<dbReference type="InterPro" id="IPR015199">
    <property type="entry name" value="DNA_pol_III_delta_C"/>
</dbReference>
<dbReference type="Pfam" id="PF13177">
    <property type="entry name" value="DNA_pol3_delta2"/>
    <property type="match status" value="1"/>
</dbReference>
<protein>
    <recommendedName>
        <fullName evidence="2">DNA polymerase III subunit delta'</fullName>
        <ecNumber evidence="1">2.7.7.7</ecNumber>
    </recommendedName>
</protein>
<accession>A0ABQ1PUY9</accession>
<dbReference type="InterPro" id="IPR004622">
    <property type="entry name" value="DNA_pol_HolB"/>
</dbReference>
<keyword evidence="6" id="KW-0239">DNA-directed DNA polymerase</keyword>